<accession>A0A2G5UBH7</accession>
<organism evidence="1 2">
    <name type="scientific">Caenorhabditis nigoni</name>
    <dbReference type="NCBI Taxonomy" id="1611254"/>
    <lineage>
        <taxon>Eukaryota</taxon>
        <taxon>Metazoa</taxon>
        <taxon>Ecdysozoa</taxon>
        <taxon>Nematoda</taxon>
        <taxon>Chromadorea</taxon>
        <taxon>Rhabditida</taxon>
        <taxon>Rhabditina</taxon>
        <taxon>Rhabditomorpha</taxon>
        <taxon>Rhabditoidea</taxon>
        <taxon>Rhabditidae</taxon>
        <taxon>Peloderinae</taxon>
        <taxon>Caenorhabditis</taxon>
    </lineage>
</organism>
<name>A0A2G5UBH7_9PELO</name>
<reference evidence="2" key="1">
    <citation type="submission" date="2017-10" db="EMBL/GenBank/DDBJ databases">
        <title>Rapid genome shrinkage in a self-fertile nematode reveals novel sperm competition proteins.</title>
        <authorList>
            <person name="Yin D."/>
            <person name="Schwarz E.M."/>
            <person name="Thomas C.G."/>
            <person name="Felde R.L."/>
            <person name="Korf I.F."/>
            <person name="Cutter A.D."/>
            <person name="Schartner C.M."/>
            <person name="Ralston E.J."/>
            <person name="Meyer B.J."/>
            <person name="Haag E.S."/>
        </authorList>
    </citation>
    <scope>NUCLEOTIDE SEQUENCE [LARGE SCALE GENOMIC DNA]</scope>
    <source>
        <strain evidence="2">JU1422</strain>
    </source>
</reference>
<dbReference type="EMBL" id="PDUG01000004">
    <property type="protein sequence ID" value="PIC36857.1"/>
    <property type="molecule type" value="Genomic_DNA"/>
</dbReference>
<keyword evidence="2" id="KW-1185">Reference proteome</keyword>
<evidence type="ECO:0000313" key="1">
    <source>
        <dbReference type="EMBL" id="PIC36857.1"/>
    </source>
</evidence>
<protein>
    <submittedName>
        <fullName evidence="1">Uncharacterized protein</fullName>
    </submittedName>
</protein>
<dbReference type="AlphaFoldDB" id="A0A2G5UBH7"/>
<evidence type="ECO:0000313" key="2">
    <source>
        <dbReference type="Proteomes" id="UP000230233"/>
    </source>
</evidence>
<sequence length="90" mass="10233">MELFASQLTNCAPFLIIFTGSSLSTRVVVCEGNRRLMAILRKKKQILNEEEFFIQCQVAEISEDHFNNLFDAAMTLKPSKQWSDEGECGN</sequence>
<proteinExistence type="predicted"/>
<comment type="caution">
    <text evidence="1">The sequence shown here is derived from an EMBL/GenBank/DDBJ whole genome shotgun (WGS) entry which is preliminary data.</text>
</comment>
<gene>
    <name evidence="1" type="primary">Cnig_chr_IV.g15700</name>
    <name evidence="1" type="ORF">B9Z55_015700</name>
</gene>
<dbReference type="Proteomes" id="UP000230233">
    <property type="component" value="Chromosome IV"/>
</dbReference>